<accession>A0A6C2CAL5</accession>
<keyword evidence="1" id="KW-0472">Membrane</keyword>
<feature type="transmembrane region" description="Helical" evidence="1">
    <location>
        <begin position="59"/>
        <end position="79"/>
    </location>
</feature>
<reference evidence="2 3" key="1">
    <citation type="submission" date="2019-01" db="EMBL/GenBank/DDBJ databases">
        <title>Weissella sp. nov., a novel lactic acid bacterium isolated from animal feces.</title>
        <authorList>
            <person name="Wang L.-T."/>
        </authorList>
    </citation>
    <scope>NUCLEOTIDE SEQUENCE [LARGE SCALE GENOMIC DNA]</scope>
    <source>
        <strain evidence="2 3">8H-2</strain>
    </source>
</reference>
<evidence type="ECO:0000256" key="1">
    <source>
        <dbReference type="SAM" id="Phobius"/>
    </source>
</evidence>
<proteinExistence type="predicted"/>
<dbReference type="EMBL" id="SDGZ01000003">
    <property type="protein sequence ID" value="TYC51054.1"/>
    <property type="molecule type" value="Genomic_DNA"/>
</dbReference>
<name>A0A6C2CAL5_9LACO</name>
<keyword evidence="3" id="KW-1185">Reference proteome</keyword>
<evidence type="ECO:0000313" key="3">
    <source>
        <dbReference type="Proteomes" id="UP000371977"/>
    </source>
</evidence>
<gene>
    <name evidence="2" type="ORF">ESZ50_00535</name>
</gene>
<dbReference type="OrthoDB" id="9951841at2"/>
<keyword evidence="1" id="KW-1133">Transmembrane helix</keyword>
<dbReference type="AlphaFoldDB" id="A0A6C2CAL5"/>
<sequence length="80" mass="9213">MAKNKTKKAKPRFVENKHINPYRPSTIRRDAERDYAKFKERLDAGEMPSTVTKGFEKKIGTAFLCLVVVILLMVLITLVF</sequence>
<keyword evidence="1" id="KW-0812">Transmembrane</keyword>
<dbReference type="RefSeq" id="WP_148621640.1">
    <property type="nucleotide sequence ID" value="NZ_SDGZ01000003.1"/>
</dbReference>
<evidence type="ECO:0000313" key="2">
    <source>
        <dbReference type="EMBL" id="TYC51054.1"/>
    </source>
</evidence>
<protein>
    <submittedName>
        <fullName evidence="2">Uncharacterized protein</fullName>
    </submittedName>
</protein>
<dbReference type="Proteomes" id="UP000371977">
    <property type="component" value="Unassembled WGS sequence"/>
</dbReference>
<comment type="caution">
    <text evidence="2">The sequence shown here is derived from an EMBL/GenBank/DDBJ whole genome shotgun (WGS) entry which is preliminary data.</text>
</comment>
<organism evidence="2 3">
    <name type="scientific">Weissella muntiaci</name>
    <dbReference type="NCBI Taxonomy" id="2508881"/>
    <lineage>
        <taxon>Bacteria</taxon>
        <taxon>Bacillati</taxon>
        <taxon>Bacillota</taxon>
        <taxon>Bacilli</taxon>
        <taxon>Lactobacillales</taxon>
        <taxon>Lactobacillaceae</taxon>
        <taxon>Weissella</taxon>
    </lineage>
</organism>